<feature type="repeat" description="ANK" evidence="3">
    <location>
        <begin position="336"/>
        <end position="364"/>
    </location>
</feature>
<dbReference type="Proteomes" id="UP000019804">
    <property type="component" value="Unassembled WGS sequence"/>
</dbReference>
<dbReference type="HOGENOM" id="CLU_390833_0_0_1"/>
<dbReference type="PROSITE" id="PS50297">
    <property type="entry name" value="ANK_REP_REGION"/>
    <property type="match status" value="3"/>
</dbReference>
<evidence type="ECO:0000256" key="1">
    <source>
        <dbReference type="ARBA" id="ARBA00022737"/>
    </source>
</evidence>
<dbReference type="GeneID" id="63698205"/>
<keyword evidence="2 3" id="KW-0040">ANK repeat</keyword>
<dbReference type="Gene3D" id="1.25.40.20">
    <property type="entry name" value="Ankyrin repeat-containing domain"/>
    <property type="match status" value="5"/>
</dbReference>
<evidence type="ECO:0000256" key="2">
    <source>
        <dbReference type="ARBA" id="ARBA00023043"/>
    </source>
</evidence>
<gene>
    <name evidence="4" type="ORF">EURHEDRAFT_416896</name>
</gene>
<dbReference type="PROSITE" id="PS50088">
    <property type="entry name" value="ANK_REPEAT"/>
    <property type="match status" value="3"/>
</dbReference>
<accession>A0A017S2C5</accession>
<keyword evidence="1" id="KW-0677">Repeat</keyword>
<evidence type="ECO:0000313" key="5">
    <source>
        <dbReference type="Proteomes" id="UP000019804"/>
    </source>
</evidence>
<reference evidence="5" key="1">
    <citation type="journal article" date="2014" name="Nat. Commun.">
        <title>Genomic adaptations of the halophilic Dead Sea filamentous fungus Eurotium rubrum.</title>
        <authorList>
            <person name="Kis-Papo T."/>
            <person name="Weig A.R."/>
            <person name="Riley R."/>
            <person name="Persoh D."/>
            <person name="Salamov A."/>
            <person name="Sun H."/>
            <person name="Lipzen A."/>
            <person name="Wasser S.P."/>
            <person name="Rambold G."/>
            <person name="Grigoriev I.V."/>
            <person name="Nevo E."/>
        </authorList>
    </citation>
    <scope>NUCLEOTIDE SEQUENCE [LARGE SCALE GENOMIC DNA]</scope>
    <source>
        <strain evidence="5">CBS 135680</strain>
    </source>
</reference>
<dbReference type="AlphaFoldDB" id="A0A017S2C5"/>
<dbReference type="PANTHER" id="PTHR24198:SF165">
    <property type="entry name" value="ANKYRIN REPEAT-CONTAINING PROTEIN-RELATED"/>
    <property type="match status" value="1"/>
</dbReference>
<feature type="non-terminal residue" evidence="4">
    <location>
        <position position="1"/>
    </location>
</feature>
<keyword evidence="5" id="KW-1185">Reference proteome</keyword>
<dbReference type="InterPro" id="IPR036770">
    <property type="entry name" value="Ankyrin_rpt-contain_sf"/>
</dbReference>
<sequence>MHLLDLPNEILLLIGYSSDYSWDISCFSQVNRRLHSLLDGLAYQHDQRHHDSSLLVWAAKNGIVPISRKMLDNGAYPLRCHDGEHTAMSLAVINGHVSILELFLERNIPLSRTDFLDPDYDALTDAVHEGHAAVVRLIIEQEKLPTSWNFEFLLADAAGDGYIAVVEALMRLWEMEHPPDQLPLPSLATALARALCSAAGADEIEMVRCLLRLGANPNTVPHTRDTPLLAAVTYGHFDMLQYLLTHGADVAQLPVEQRSSLFSKAATDERDARLILESIDYKNFAMNSKKEHAYLLYCAIACESEQHVQELLQYGLPDDSDFVVRRYDQCCLRCGPLEVAAKTGNEKIASLLLDRGASCNPRDMIPSRDPLRLAILEGHENMVKLLLDRGADPNYIERLGATVSLPLVLAIEHEPIFKLLLERGADPMSPIYSRYTNSTVALQVIMSGKVALVQALLDRDVPIEIPGPLHHQQERTSLLHYAIEGGADIIKFLLAEGFLNLPSDLDEREEAVRYALDRKQASSFNYLMDQGFNMPINEVPKTLEKLAGYAQTIGYGSLHSQANAMFSTLLNCGANINATDTPGYSALWYSIHFRHIKTVEYLLSKGADPLTLNKGGETPLSLSVQWMEGFELLMRSIDISSVPPYQLRYRIERCLGTAVEFKQWEVVKRLERLLVKVNRLEG</sequence>
<dbReference type="EMBL" id="KK088450">
    <property type="protein sequence ID" value="EYE90981.1"/>
    <property type="molecule type" value="Genomic_DNA"/>
</dbReference>
<feature type="repeat" description="ANK" evidence="3">
    <location>
        <begin position="366"/>
        <end position="398"/>
    </location>
</feature>
<evidence type="ECO:0000313" key="4">
    <source>
        <dbReference type="EMBL" id="EYE90981.1"/>
    </source>
</evidence>
<proteinExistence type="predicted"/>
<dbReference type="Pfam" id="PF12796">
    <property type="entry name" value="Ank_2"/>
    <property type="match status" value="4"/>
</dbReference>
<dbReference type="InterPro" id="IPR002110">
    <property type="entry name" value="Ankyrin_rpt"/>
</dbReference>
<name>A0A017S2C5_ASPRC</name>
<dbReference type="RefSeq" id="XP_040634671.1">
    <property type="nucleotide sequence ID" value="XM_040783081.1"/>
</dbReference>
<dbReference type="STRING" id="1388766.A0A017S2C5"/>
<dbReference type="SUPFAM" id="SSF48403">
    <property type="entry name" value="Ankyrin repeat"/>
    <property type="match status" value="2"/>
</dbReference>
<organism evidence="4 5">
    <name type="scientific">Aspergillus ruber (strain CBS 135680)</name>
    <dbReference type="NCBI Taxonomy" id="1388766"/>
    <lineage>
        <taxon>Eukaryota</taxon>
        <taxon>Fungi</taxon>
        <taxon>Dikarya</taxon>
        <taxon>Ascomycota</taxon>
        <taxon>Pezizomycotina</taxon>
        <taxon>Eurotiomycetes</taxon>
        <taxon>Eurotiomycetidae</taxon>
        <taxon>Eurotiales</taxon>
        <taxon>Aspergillaceae</taxon>
        <taxon>Aspergillus</taxon>
        <taxon>Aspergillus subgen. Aspergillus</taxon>
    </lineage>
</organism>
<dbReference type="PANTHER" id="PTHR24198">
    <property type="entry name" value="ANKYRIN REPEAT AND PROTEIN KINASE DOMAIN-CONTAINING PROTEIN"/>
    <property type="match status" value="1"/>
</dbReference>
<evidence type="ECO:0000256" key="3">
    <source>
        <dbReference type="PROSITE-ProRule" id="PRU00023"/>
    </source>
</evidence>
<feature type="repeat" description="ANK" evidence="3">
    <location>
        <begin position="223"/>
        <end position="250"/>
    </location>
</feature>
<protein>
    <submittedName>
        <fullName evidence="4">Ankyrin</fullName>
    </submittedName>
</protein>
<dbReference type="OrthoDB" id="366390at2759"/>
<dbReference type="SMART" id="SM00248">
    <property type="entry name" value="ANK"/>
    <property type="match status" value="13"/>
</dbReference>